<reference evidence="1 2" key="1">
    <citation type="submission" date="2019-10" db="EMBL/GenBank/DDBJ databases">
        <title>Paraburkholderia sp. isolated from nodules of Mimosa pudica from Brazilian Atlantic Forest soils.</title>
        <authorList>
            <person name="Paulitsch F."/>
            <person name="Hungria M."/>
            <person name="Dall'Agnol R."/>
        </authorList>
    </citation>
    <scope>NUCLEOTIDE SEQUENCE [LARGE SCALE GENOMIC DNA]</scope>
    <source>
        <strain evidence="1 2">CNPSo 3157</strain>
    </source>
</reference>
<name>A0A7X1NA52_9BURK</name>
<dbReference type="PANTHER" id="PTHR40045:SF1">
    <property type="entry name" value="YQCI_YCGG FAMILY PROTEIN"/>
    <property type="match status" value="1"/>
</dbReference>
<sequence length="249" mass="28492">MAISPEAASLKARSTPWTERILNITVSNASALPAWWRDAYHSYRMTLDQPDYPCFFGQAAERRGEMFYAFDGQHPQVARTTMRRFVELGRDASLVRHSLAMFCAPDPELTSHADFLRRFWSILRRLHDADEVPMRPADPDDPWWEFSFGGRKMFVVGTSPTYRKRRSRVIGSGMLLLFQPRELFTDLATGKPISAEVRRQIHARMLAYDAMPAHPDIGFYGDPGTREWKQYCLPDDNAPVTGRCPFASG</sequence>
<dbReference type="Proteomes" id="UP000484381">
    <property type="component" value="Unassembled WGS sequence"/>
</dbReference>
<dbReference type="Pfam" id="PF08892">
    <property type="entry name" value="YqcI_YcgG"/>
    <property type="match status" value="1"/>
</dbReference>
<dbReference type="EMBL" id="WHNP01000012">
    <property type="protein sequence ID" value="MPW18228.1"/>
    <property type="molecule type" value="Genomic_DNA"/>
</dbReference>
<evidence type="ECO:0000313" key="1">
    <source>
        <dbReference type="EMBL" id="MPW18228.1"/>
    </source>
</evidence>
<keyword evidence="2" id="KW-1185">Reference proteome</keyword>
<evidence type="ECO:0000313" key="2">
    <source>
        <dbReference type="Proteomes" id="UP000484381"/>
    </source>
</evidence>
<dbReference type="PANTHER" id="PTHR40045">
    <property type="entry name" value="YCGG FAMILY PROTEIN"/>
    <property type="match status" value="1"/>
</dbReference>
<dbReference type="AlphaFoldDB" id="A0A7X1NA52"/>
<proteinExistence type="predicted"/>
<comment type="caution">
    <text evidence="1">The sequence shown here is derived from an EMBL/GenBank/DDBJ whole genome shotgun (WGS) entry which is preliminary data.</text>
</comment>
<dbReference type="RefSeq" id="WP_152759427.1">
    <property type="nucleotide sequence ID" value="NZ_WHNP01000012.1"/>
</dbReference>
<dbReference type="InterPro" id="IPR014988">
    <property type="entry name" value="Uncharacterised_YqcI/YcgG"/>
</dbReference>
<gene>
    <name evidence="1" type="ORF">GCT13_15225</name>
</gene>
<accession>A0A7X1NA52</accession>
<protein>
    <submittedName>
        <fullName evidence="1">YqcI/YcgG family protein</fullName>
    </submittedName>
</protein>
<organism evidence="1 2">
    <name type="scientific">Paraburkholderia franconis</name>
    <dbReference type="NCBI Taxonomy" id="2654983"/>
    <lineage>
        <taxon>Bacteria</taxon>
        <taxon>Pseudomonadati</taxon>
        <taxon>Pseudomonadota</taxon>
        <taxon>Betaproteobacteria</taxon>
        <taxon>Burkholderiales</taxon>
        <taxon>Burkholderiaceae</taxon>
        <taxon>Paraburkholderia</taxon>
    </lineage>
</organism>